<evidence type="ECO:0000313" key="18">
    <source>
        <dbReference type="Proteomes" id="UP001302367"/>
    </source>
</evidence>
<evidence type="ECO:0000256" key="8">
    <source>
        <dbReference type="ARBA" id="ARBA00023242"/>
    </source>
</evidence>
<feature type="compositionally biased region" description="Polar residues" evidence="11">
    <location>
        <begin position="50"/>
        <end position="67"/>
    </location>
</feature>
<organism evidence="15 17">
    <name type="scientific">Cercospora beticola</name>
    <name type="common">Sugarbeet leaf spot fungus</name>
    <dbReference type="NCBI Taxonomy" id="122368"/>
    <lineage>
        <taxon>Eukaryota</taxon>
        <taxon>Fungi</taxon>
        <taxon>Dikarya</taxon>
        <taxon>Ascomycota</taxon>
        <taxon>Pezizomycotina</taxon>
        <taxon>Dothideomycetes</taxon>
        <taxon>Dothideomycetidae</taxon>
        <taxon>Mycosphaerellales</taxon>
        <taxon>Mycosphaerellaceae</taxon>
        <taxon>Cercospora</taxon>
    </lineage>
</organism>
<dbReference type="GO" id="GO:0005634">
    <property type="term" value="C:nucleus"/>
    <property type="evidence" value="ECO:0007669"/>
    <property type="project" value="UniProtKB-SubCell"/>
</dbReference>
<dbReference type="PROSITE" id="PS51195">
    <property type="entry name" value="Q_MOTIF"/>
    <property type="match status" value="1"/>
</dbReference>
<evidence type="ECO:0000256" key="11">
    <source>
        <dbReference type="SAM" id="MobiDB-lite"/>
    </source>
</evidence>
<evidence type="ECO:0000256" key="6">
    <source>
        <dbReference type="ARBA" id="ARBA00022840"/>
    </source>
</evidence>
<proteinExistence type="inferred from homology"/>
<evidence type="ECO:0000259" key="13">
    <source>
        <dbReference type="PROSITE" id="PS51194"/>
    </source>
</evidence>
<evidence type="ECO:0000259" key="14">
    <source>
        <dbReference type="PROSITE" id="PS51195"/>
    </source>
</evidence>
<accession>A0A2G5I715</accession>
<dbReference type="SMART" id="SM00487">
    <property type="entry name" value="DEXDc"/>
    <property type="match status" value="1"/>
</dbReference>
<reference evidence="16 18" key="2">
    <citation type="submission" date="2023-09" db="EMBL/GenBank/DDBJ databases">
        <title>Complete-Gapless Cercospora beticola genome.</title>
        <authorList>
            <person name="Wyatt N.A."/>
            <person name="Spanner R.E."/>
            <person name="Bolton M.D."/>
        </authorList>
    </citation>
    <scope>NUCLEOTIDE SEQUENCE [LARGE SCALE GENOMIC DNA]</scope>
    <source>
        <strain evidence="16">Cb09-40</strain>
    </source>
</reference>
<evidence type="ECO:0000313" key="15">
    <source>
        <dbReference type="EMBL" id="PIB00626.1"/>
    </source>
</evidence>
<feature type="domain" description="Helicase ATP-binding" evidence="12">
    <location>
        <begin position="106"/>
        <end position="285"/>
    </location>
</feature>
<dbReference type="InterPro" id="IPR014001">
    <property type="entry name" value="Helicase_ATP-bd"/>
</dbReference>
<dbReference type="AlphaFoldDB" id="A0A2G5I715"/>
<evidence type="ECO:0000256" key="10">
    <source>
        <dbReference type="RuleBase" id="RU000492"/>
    </source>
</evidence>
<evidence type="ECO:0000256" key="2">
    <source>
        <dbReference type="ARBA" id="ARBA00022517"/>
    </source>
</evidence>
<dbReference type="SMART" id="SM00490">
    <property type="entry name" value="HELICc"/>
    <property type="match status" value="1"/>
</dbReference>
<feature type="domain" description="DEAD-box RNA helicase Q" evidence="14">
    <location>
        <begin position="75"/>
        <end position="103"/>
    </location>
</feature>
<dbReference type="EMBL" id="CP134184">
    <property type="protein sequence ID" value="WPA96728.1"/>
    <property type="molecule type" value="Genomic_DNA"/>
</dbReference>
<dbReference type="GO" id="GO:0003723">
    <property type="term" value="F:RNA binding"/>
    <property type="evidence" value="ECO:0007669"/>
    <property type="project" value="UniProtKB-KW"/>
</dbReference>
<dbReference type="EMBL" id="LKMD01000100">
    <property type="protein sequence ID" value="PIB00626.1"/>
    <property type="molecule type" value="Genomic_DNA"/>
</dbReference>
<comment type="subcellular location">
    <subcellularLocation>
        <location evidence="1">Nucleus</location>
    </subcellularLocation>
</comment>
<dbReference type="GeneID" id="35425104"/>
<dbReference type="Gene3D" id="3.40.50.300">
    <property type="entry name" value="P-loop containing nucleotide triphosphate hydrolases"/>
    <property type="match status" value="2"/>
</dbReference>
<evidence type="ECO:0000256" key="1">
    <source>
        <dbReference type="ARBA" id="ARBA00004123"/>
    </source>
</evidence>
<dbReference type="CDD" id="cd17955">
    <property type="entry name" value="DEADc_DDX49"/>
    <property type="match status" value="1"/>
</dbReference>
<evidence type="ECO:0000256" key="9">
    <source>
        <dbReference type="PROSITE-ProRule" id="PRU00552"/>
    </source>
</evidence>
<name>A0A2G5I715_CERBT</name>
<evidence type="ECO:0000256" key="5">
    <source>
        <dbReference type="ARBA" id="ARBA00022806"/>
    </source>
</evidence>
<dbReference type="PANTHER" id="PTHR47959">
    <property type="entry name" value="ATP-DEPENDENT RNA HELICASE RHLE-RELATED"/>
    <property type="match status" value="1"/>
</dbReference>
<dbReference type="Pfam" id="PF00270">
    <property type="entry name" value="DEAD"/>
    <property type="match status" value="1"/>
</dbReference>
<evidence type="ECO:0000313" key="17">
    <source>
        <dbReference type="Proteomes" id="UP000230605"/>
    </source>
</evidence>
<keyword evidence="8" id="KW-0539">Nucleus</keyword>
<dbReference type="SUPFAM" id="SSF52540">
    <property type="entry name" value="P-loop containing nucleoside triphosphate hydrolases"/>
    <property type="match status" value="1"/>
</dbReference>
<keyword evidence="7" id="KW-0694">RNA-binding</keyword>
<evidence type="ECO:0000256" key="7">
    <source>
        <dbReference type="ARBA" id="ARBA00022884"/>
    </source>
</evidence>
<dbReference type="GO" id="GO:0005829">
    <property type="term" value="C:cytosol"/>
    <property type="evidence" value="ECO:0007669"/>
    <property type="project" value="TreeGrafter"/>
</dbReference>
<reference evidence="15 17" key="1">
    <citation type="submission" date="2015-10" db="EMBL/GenBank/DDBJ databases">
        <title>The cercosporin biosynthetic gene cluster was horizontally transferred to several fungal lineages and shown to be expanded in Cercospora beticola based on microsynteny with recipient genomes.</title>
        <authorList>
            <person name="De Jonge R."/>
            <person name="Ebert M.K."/>
            <person name="Suttle J.C."/>
            <person name="Jurick Ii W.M."/>
            <person name="Secor G.A."/>
            <person name="Thomma B.P."/>
            <person name="Van De Peer Y."/>
            <person name="Bolton M.D."/>
        </authorList>
    </citation>
    <scope>NUCLEOTIDE SEQUENCE [LARGE SCALE GENOMIC DNA]</scope>
    <source>
        <strain evidence="15 17">09-40</strain>
    </source>
</reference>
<dbReference type="InterPro" id="IPR014014">
    <property type="entry name" value="RNA_helicase_DEAD_Q_motif"/>
</dbReference>
<dbReference type="PROSITE" id="PS51194">
    <property type="entry name" value="HELICASE_CTER"/>
    <property type="match status" value="1"/>
</dbReference>
<feature type="domain" description="Helicase C-terminal" evidence="13">
    <location>
        <begin position="304"/>
        <end position="466"/>
    </location>
</feature>
<dbReference type="Pfam" id="PF00271">
    <property type="entry name" value="Helicase_C"/>
    <property type="match status" value="1"/>
</dbReference>
<feature type="short sequence motif" description="Q motif" evidence="9">
    <location>
        <begin position="75"/>
        <end position="103"/>
    </location>
</feature>
<keyword evidence="5 10" id="KW-0347">Helicase</keyword>
<dbReference type="PROSITE" id="PS51192">
    <property type="entry name" value="HELICASE_ATP_BIND_1"/>
    <property type="match status" value="1"/>
</dbReference>
<gene>
    <name evidence="16" type="primary">DBP8</name>
    <name evidence="15" type="ORF">CB0940_01294</name>
    <name evidence="16" type="ORF">RHO25_001336</name>
</gene>
<dbReference type="InterPro" id="IPR001650">
    <property type="entry name" value="Helicase_C-like"/>
</dbReference>
<dbReference type="GO" id="GO:0016787">
    <property type="term" value="F:hydrolase activity"/>
    <property type="evidence" value="ECO:0007669"/>
    <property type="project" value="UniProtKB-KW"/>
</dbReference>
<dbReference type="InterPro" id="IPR000629">
    <property type="entry name" value="RNA-helicase_DEAD-box_CS"/>
</dbReference>
<dbReference type="RefSeq" id="XP_023458287.1">
    <property type="nucleotide sequence ID" value="XM_023593946.2"/>
</dbReference>
<dbReference type="InterPro" id="IPR011545">
    <property type="entry name" value="DEAD/DEAH_box_helicase_dom"/>
</dbReference>
<dbReference type="CDD" id="cd18787">
    <property type="entry name" value="SF2_C_DEAD"/>
    <property type="match status" value="1"/>
</dbReference>
<evidence type="ECO:0000256" key="3">
    <source>
        <dbReference type="ARBA" id="ARBA00022741"/>
    </source>
</evidence>
<dbReference type="Proteomes" id="UP000230605">
    <property type="component" value="Chromosome 1"/>
</dbReference>
<dbReference type="GO" id="GO:0042254">
    <property type="term" value="P:ribosome biogenesis"/>
    <property type="evidence" value="ECO:0007669"/>
    <property type="project" value="UniProtKB-KW"/>
</dbReference>
<dbReference type="GO" id="GO:0010467">
    <property type="term" value="P:gene expression"/>
    <property type="evidence" value="ECO:0007669"/>
    <property type="project" value="UniProtKB-ARBA"/>
</dbReference>
<keyword evidence="4 10" id="KW-0378">Hydrolase</keyword>
<keyword evidence="18" id="KW-1185">Reference proteome</keyword>
<dbReference type="PROSITE" id="PS00039">
    <property type="entry name" value="DEAD_ATP_HELICASE"/>
    <property type="match status" value="1"/>
</dbReference>
<dbReference type="InterPro" id="IPR027417">
    <property type="entry name" value="P-loop_NTPase"/>
</dbReference>
<evidence type="ECO:0000256" key="4">
    <source>
        <dbReference type="ARBA" id="ARBA00022801"/>
    </source>
</evidence>
<dbReference type="PANTHER" id="PTHR47959:SF24">
    <property type="entry name" value="ATP-DEPENDENT RNA HELICASE"/>
    <property type="match status" value="1"/>
</dbReference>
<protein>
    <submittedName>
        <fullName evidence="15 16">RNA helicase</fullName>
    </submittedName>
</protein>
<keyword evidence="2" id="KW-0690">Ribosome biogenesis</keyword>
<keyword evidence="6 10" id="KW-0067">ATP-binding</keyword>
<keyword evidence="3 10" id="KW-0547">Nucleotide-binding</keyword>
<dbReference type="OrthoDB" id="10261904at2759"/>
<feature type="region of interest" description="Disordered" evidence="11">
    <location>
        <begin position="1"/>
        <end position="70"/>
    </location>
</feature>
<comment type="similarity">
    <text evidence="10">Belongs to the DEAD box helicase family.</text>
</comment>
<dbReference type="GO" id="GO:0003724">
    <property type="term" value="F:RNA helicase activity"/>
    <property type="evidence" value="ECO:0007669"/>
    <property type="project" value="InterPro"/>
</dbReference>
<dbReference type="Proteomes" id="UP001302367">
    <property type="component" value="Chromosome 1"/>
</dbReference>
<feature type="compositionally biased region" description="Basic and acidic residues" evidence="11">
    <location>
        <begin position="1"/>
        <end position="10"/>
    </location>
</feature>
<evidence type="ECO:0000313" key="16">
    <source>
        <dbReference type="EMBL" id="WPA96728.1"/>
    </source>
</evidence>
<dbReference type="GO" id="GO:0005524">
    <property type="term" value="F:ATP binding"/>
    <property type="evidence" value="ECO:0007669"/>
    <property type="project" value="UniProtKB-KW"/>
</dbReference>
<sequence length="512" mass="56745">MDDFDTTDRPSKRRRLSDDEDQQVPPAVVIQEGLSRIKKKTTADPRPDATSYQKTENNGSTLQSIQDSMDDNEPLTFTDLGVSPWLIQSLKNLSISHPTRIQKSTIPQILAGRDCIGGSRTGSGKTIAFSLPILQQWSKEPSGIFALILTPTRELALQIYEQIQAIGGNQGIRSVLVTGGAEMRKQAIELEKRPHVVIATPGRLADHVLNSGEDTIKGFRKVKFVVFDEADRLLQSGKGSMLRDVERCLDAVPSAAKRQTLLFTATVTPEVRALKESPRENGRLPPFISEVDIDSLAIPPTLHQTYQLVNVLHKEKYLHVLLGTPANVEKTTIIFANRAETANLLEYMLRGLEHRVTALHSGLAHEDRVNNLARFRAKAARILVATDVASRGLDIPDVGLVINYDLPRNPDDYIHRVGRTARAGRRGVSISLVGQRDVELVKAIEERVGEEMVQYEEEKVSIETRVIKEALNVVGDMKREAMLAIEEGRDVKGKRKHGAVNALRASKKKKAA</sequence>
<dbReference type="InterPro" id="IPR050079">
    <property type="entry name" value="DEAD_box_RNA_helicase"/>
</dbReference>
<evidence type="ECO:0000259" key="12">
    <source>
        <dbReference type="PROSITE" id="PS51192"/>
    </source>
</evidence>